<proteinExistence type="predicted"/>
<reference evidence="2" key="2">
    <citation type="journal article" date="2015" name="Fish Shellfish Immunol.">
        <title>Early steps in the European eel (Anguilla anguilla)-Vibrio vulnificus interaction in the gills: Role of the RtxA13 toxin.</title>
        <authorList>
            <person name="Callol A."/>
            <person name="Pajuelo D."/>
            <person name="Ebbesson L."/>
            <person name="Teles M."/>
            <person name="MacKenzie S."/>
            <person name="Amaro C."/>
        </authorList>
    </citation>
    <scope>NUCLEOTIDE SEQUENCE</scope>
</reference>
<dbReference type="AlphaFoldDB" id="A0A0E9TE19"/>
<accession>A0A0E9TE19</accession>
<dbReference type="EMBL" id="GBXM01056885">
    <property type="protein sequence ID" value="JAH51692.1"/>
    <property type="molecule type" value="Transcribed_RNA"/>
</dbReference>
<reference evidence="2" key="1">
    <citation type="submission" date="2014-11" db="EMBL/GenBank/DDBJ databases">
        <authorList>
            <person name="Amaro Gonzalez C."/>
        </authorList>
    </citation>
    <scope>NUCLEOTIDE SEQUENCE</scope>
</reference>
<organism evidence="2">
    <name type="scientific">Anguilla anguilla</name>
    <name type="common">European freshwater eel</name>
    <name type="synonym">Muraena anguilla</name>
    <dbReference type="NCBI Taxonomy" id="7936"/>
    <lineage>
        <taxon>Eukaryota</taxon>
        <taxon>Metazoa</taxon>
        <taxon>Chordata</taxon>
        <taxon>Craniata</taxon>
        <taxon>Vertebrata</taxon>
        <taxon>Euteleostomi</taxon>
        <taxon>Actinopterygii</taxon>
        <taxon>Neopterygii</taxon>
        <taxon>Teleostei</taxon>
        <taxon>Anguilliformes</taxon>
        <taxon>Anguillidae</taxon>
        <taxon>Anguilla</taxon>
    </lineage>
</organism>
<evidence type="ECO:0000313" key="2">
    <source>
        <dbReference type="EMBL" id="JAH51692.1"/>
    </source>
</evidence>
<sequence length="24" mass="2441">MHVAAACLHGSAGSVFGSPRDRTL</sequence>
<protein>
    <submittedName>
        <fullName evidence="2">Uncharacterized protein</fullName>
    </submittedName>
</protein>
<name>A0A0E9TE19_ANGAN</name>
<evidence type="ECO:0000256" key="1">
    <source>
        <dbReference type="SAM" id="MobiDB-lite"/>
    </source>
</evidence>
<feature type="region of interest" description="Disordered" evidence="1">
    <location>
        <begin position="1"/>
        <end position="24"/>
    </location>
</feature>